<keyword evidence="1" id="KW-0175">Coiled coil</keyword>
<dbReference type="CDD" id="cd01144">
    <property type="entry name" value="BtuF"/>
    <property type="match status" value="1"/>
</dbReference>
<evidence type="ECO:0000256" key="1">
    <source>
        <dbReference type="SAM" id="Coils"/>
    </source>
</evidence>
<dbReference type="InterPro" id="IPR051030">
    <property type="entry name" value="Vitamin_B12-ABC_binding"/>
</dbReference>
<dbReference type="STRING" id="1227456.C450_18108"/>
<name>M0MV43_9EURY</name>
<dbReference type="PATRIC" id="fig|1227456.3.peg.3681"/>
<reference evidence="4 5" key="1">
    <citation type="journal article" date="2014" name="PLoS Genet.">
        <title>Phylogenetically driven sequencing of extremely halophilic archaea reveals strategies for static and dynamic osmo-response.</title>
        <authorList>
            <person name="Becker E.A."/>
            <person name="Seitzer P.M."/>
            <person name="Tritt A."/>
            <person name="Larsen D."/>
            <person name="Krusor M."/>
            <person name="Yao A.I."/>
            <person name="Wu D."/>
            <person name="Madern D."/>
            <person name="Eisen J.A."/>
            <person name="Darling A.E."/>
            <person name="Facciotti M.T."/>
        </authorList>
    </citation>
    <scope>NUCLEOTIDE SEQUENCE [LARGE SCALE GENOMIC DNA]</scope>
    <source>
        <strain evidence="4 5">DSM 8989</strain>
    </source>
</reference>
<dbReference type="PANTHER" id="PTHR42860:SF1">
    <property type="entry name" value="VITAMIN B12-BINDING PROTEIN"/>
    <property type="match status" value="1"/>
</dbReference>
<proteinExistence type="predicted"/>
<feature type="coiled-coil region" evidence="1">
    <location>
        <begin position="137"/>
        <end position="164"/>
    </location>
</feature>
<accession>M0MV43</accession>
<dbReference type="SUPFAM" id="SSF53807">
    <property type="entry name" value="Helical backbone' metal receptor"/>
    <property type="match status" value="1"/>
</dbReference>
<feature type="region of interest" description="Disordered" evidence="2">
    <location>
        <begin position="286"/>
        <end position="309"/>
    </location>
</feature>
<feature type="domain" description="Fe/B12 periplasmic-binding" evidence="3">
    <location>
        <begin position="2"/>
        <end position="286"/>
    </location>
</feature>
<dbReference type="AlphaFoldDB" id="M0MV43"/>
<dbReference type="RefSeq" id="WP_005045746.1">
    <property type="nucleotide sequence ID" value="NZ_AOME01000079.1"/>
</dbReference>
<dbReference type="OrthoDB" id="9784at2157"/>
<dbReference type="Proteomes" id="UP000011625">
    <property type="component" value="Unassembled WGS sequence"/>
</dbReference>
<sequence>MRIVTLLPSATEIVYALGLEPVGTSHECDYPPEAAAKPAANRSRVDAEASSAAIDSQVLEAEDGEGVYDIDLDTLDRLDPDLVVSQGICDVCAVDSVLVREAVDELDLDCEVLTTDPHSLGDVFADIRRIGNATDTQEQADELVADLEARVEAVARTAEDAMERPRVAVLDWTDPVMTAGHWVPEMVDLAGGSFGLAESGDTSRPRKWNAIREYDPEVLVVAPCGFDLDQTAENLADLTDREDWDDLTAVREGRAYALDGHQFMNRPGPRLVDSLEHLAGIVHPDLFDSPPTEAARPLRTLRGEPTVEP</sequence>
<organism evidence="4 5">
    <name type="scientific">Halococcus salifodinae DSM 8989</name>
    <dbReference type="NCBI Taxonomy" id="1227456"/>
    <lineage>
        <taxon>Archaea</taxon>
        <taxon>Methanobacteriati</taxon>
        <taxon>Methanobacteriota</taxon>
        <taxon>Stenosarchaea group</taxon>
        <taxon>Halobacteria</taxon>
        <taxon>Halobacteriales</taxon>
        <taxon>Halococcaceae</taxon>
        <taxon>Halococcus</taxon>
    </lineage>
</organism>
<dbReference type="InterPro" id="IPR002491">
    <property type="entry name" value="ABC_transptr_periplasmic_BD"/>
</dbReference>
<dbReference type="PANTHER" id="PTHR42860">
    <property type="entry name" value="VITAMIN B12-BINDING PROTEIN"/>
    <property type="match status" value="1"/>
</dbReference>
<dbReference type="EMBL" id="AOME01000079">
    <property type="protein sequence ID" value="EMA49203.1"/>
    <property type="molecule type" value="Genomic_DNA"/>
</dbReference>
<gene>
    <name evidence="4" type="ORF">C450_18108</name>
</gene>
<evidence type="ECO:0000313" key="5">
    <source>
        <dbReference type="Proteomes" id="UP000011625"/>
    </source>
</evidence>
<protein>
    <recommendedName>
        <fullName evidence="3">Fe/B12 periplasmic-binding domain-containing protein</fullName>
    </recommendedName>
</protein>
<evidence type="ECO:0000256" key="2">
    <source>
        <dbReference type="SAM" id="MobiDB-lite"/>
    </source>
</evidence>
<keyword evidence="5" id="KW-1185">Reference proteome</keyword>
<dbReference type="PROSITE" id="PS50983">
    <property type="entry name" value="FE_B12_PBP"/>
    <property type="match status" value="1"/>
</dbReference>
<comment type="caution">
    <text evidence="4">The sequence shown here is derived from an EMBL/GenBank/DDBJ whole genome shotgun (WGS) entry which is preliminary data.</text>
</comment>
<evidence type="ECO:0000259" key="3">
    <source>
        <dbReference type="PROSITE" id="PS50983"/>
    </source>
</evidence>
<evidence type="ECO:0000313" key="4">
    <source>
        <dbReference type="EMBL" id="EMA49203.1"/>
    </source>
</evidence>
<dbReference type="Pfam" id="PF01497">
    <property type="entry name" value="Peripla_BP_2"/>
    <property type="match status" value="1"/>
</dbReference>
<dbReference type="Gene3D" id="3.40.50.1980">
    <property type="entry name" value="Nitrogenase molybdenum iron protein domain"/>
    <property type="match status" value="2"/>
</dbReference>